<evidence type="ECO:0008006" key="4">
    <source>
        <dbReference type="Google" id="ProtNLM"/>
    </source>
</evidence>
<sequence>MTQPRTSWLATGAAALLIGGAGYWLGQVLPTAPRPPTTASPPAASAPAAELQPVPPPAPAPPALTAAAAPEPEPPCPPRPWAFVRLPAARRRLQVRRYVGTLGQQSITAELRWHHPDSIEARYYLRWGGPEVSLYASRTQPGQLVLRGCADCTDSLDVVEWRLSHPPGATLTGTWRHQGRPQPLALRESYAGAVRYTIETMLLRGGGLPIGDCEPAWQQRDFLMLLNPKAVPAALRPVLAPSLARRQERVWHKLEGDGKATYTDDVRLNGFGLLGYQTSIWSRAFGGTSDEGMEGHIFDLKAGKELTFASQLRPDYELPLRRLLTRHLLHDPEFDDINTGRSHSWAWQDEANKANALVPLPNPDSFGESLTLTAEGLEVTYDSFTLFGNGGRPTPVVVPYRELRPLVRPGTPLARMLQARGMW</sequence>
<dbReference type="EMBL" id="JAUQSY010000024">
    <property type="protein sequence ID" value="MDO7877695.1"/>
    <property type="molecule type" value="Genomic_DNA"/>
</dbReference>
<keyword evidence="3" id="KW-1185">Reference proteome</keyword>
<feature type="region of interest" description="Disordered" evidence="1">
    <location>
        <begin position="34"/>
        <end position="78"/>
    </location>
</feature>
<comment type="caution">
    <text evidence="2">The sequence shown here is derived from an EMBL/GenBank/DDBJ whole genome shotgun (WGS) entry which is preliminary data.</text>
</comment>
<evidence type="ECO:0000313" key="3">
    <source>
        <dbReference type="Proteomes" id="UP001176429"/>
    </source>
</evidence>
<gene>
    <name evidence="2" type="ORF">Q5H93_23365</name>
</gene>
<feature type="compositionally biased region" description="Low complexity" evidence="1">
    <location>
        <begin position="40"/>
        <end position="52"/>
    </location>
</feature>
<name>A0ABT9BHF0_9BACT</name>
<accession>A0ABT9BHF0</accession>
<proteinExistence type="predicted"/>
<protein>
    <recommendedName>
        <fullName evidence="4">DUF3298 domain-containing protein</fullName>
    </recommendedName>
</protein>
<organism evidence="2 3">
    <name type="scientific">Hymenobacter aranciens</name>
    <dbReference type="NCBI Taxonomy" id="3063996"/>
    <lineage>
        <taxon>Bacteria</taxon>
        <taxon>Pseudomonadati</taxon>
        <taxon>Bacteroidota</taxon>
        <taxon>Cytophagia</taxon>
        <taxon>Cytophagales</taxon>
        <taxon>Hymenobacteraceae</taxon>
        <taxon>Hymenobacter</taxon>
    </lineage>
</organism>
<dbReference type="RefSeq" id="WP_305009150.1">
    <property type="nucleotide sequence ID" value="NZ_JAUQSY010000024.1"/>
</dbReference>
<evidence type="ECO:0000313" key="2">
    <source>
        <dbReference type="EMBL" id="MDO7877695.1"/>
    </source>
</evidence>
<reference evidence="2" key="1">
    <citation type="submission" date="2023-07" db="EMBL/GenBank/DDBJ databases">
        <authorList>
            <person name="Kim M.K."/>
        </authorList>
    </citation>
    <scope>NUCLEOTIDE SEQUENCE</scope>
    <source>
        <strain evidence="2">ASUV-10-1</strain>
    </source>
</reference>
<feature type="compositionally biased region" description="Pro residues" evidence="1">
    <location>
        <begin position="53"/>
        <end position="62"/>
    </location>
</feature>
<evidence type="ECO:0000256" key="1">
    <source>
        <dbReference type="SAM" id="MobiDB-lite"/>
    </source>
</evidence>
<dbReference type="Proteomes" id="UP001176429">
    <property type="component" value="Unassembled WGS sequence"/>
</dbReference>